<dbReference type="STRING" id="3750.A0A498KNT5"/>
<organism evidence="4 5">
    <name type="scientific">Malus domestica</name>
    <name type="common">Apple</name>
    <name type="synonym">Pyrus malus</name>
    <dbReference type="NCBI Taxonomy" id="3750"/>
    <lineage>
        <taxon>Eukaryota</taxon>
        <taxon>Viridiplantae</taxon>
        <taxon>Streptophyta</taxon>
        <taxon>Embryophyta</taxon>
        <taxon>Tracheophyta</taxon>
        <taxon>Spermatophyta</taxon>
        <taxon>Magnoliopsida</taxon>
        <taxon>eudicotyledons</taxon>
        <taxon>Gunneridae</taxon>
        <taxon>Pentapetalae</taxon>
        <taxon>rosids</taxon>
        <taxon>fabids</taxon>
        <taxon>Rosales</taxon>
        <taxon>Rosaceae</taxon>
        <taxon>Amygdaloideae</taxon>
        <taxon>Maleae</taxon>
        <taxon>Malus</taxon>
    </lineage>
</organism>
<dbReference type="InterPro" id="IPR012334">
    <property type="entry name" value="Pectin_lyas_fold"/>
</dbReference>
<comment type="caution">
    <text evidence="4">The sequence shown here is derived from an EMBL/GenBank/DDBJ whole genome shotgun (WGS) entry which is preliminary data.</text>
</comment>
<evidence type="ECO:0000259" key="3">
    <source>
        <dbReference type="Pfam" id="PF16488"/>
    </source>
</evidence>
<keyword evidence="5" id="KW-1185">Reference proteome</keyword>
<accession>A0A498KNT5</accession>
<dbReference type="Gene3D" id="2.160.20.10">
    <property type="entry name" value="Single-stranded right-handed beta-helix, Pectin lyase-like"/>
    <property type="match status" value="1"/>
</dbReference>
<sequence length="230" mass="26164">MEESNVQCPDTNYLFMGDYVDRGYYSVETMTVISLQRYTKALSSKQRASLVEKSRQKAQERIRTVTDIALQVMKAMKKYQYDNDLVLATCGISINKDLTQVKGRVLETPKVCMEDEKTISVSLETSSDINLGRAWRGRPHMVYAYTNMTKVVNPAGWSDDNHPESMWPAKSTSAWVQCTRLPLYAGSGRGECRLALPPFMERLLPSLEPETYRSWAKALAIYVENFSTDT</sequence>
<reference evidence="4 5" key="1">
    <citation type="submission" date="2018-10" db="EMBL/GenBank/DDBJ databases">
        <title>A high-quality apple genome assembly.</title>
        <authorList>
            <person name="Hu J."/>
        </authorList>
    </citation>
    <scope>NUCLEOTIDE SEQUENCE [LARGE SCALE GENOMIC DNA]</scope>
    <source>
        <strain evidence="5">cv. HFTH1</strain>
        <tissue evidence="4">Young leaf</tissue>
    </source>
</reference>
<feature type="domain" description="Argonaute linker 2" evidence="3">
    <location>
        <begin position="71"/>
        <end position="111"/>
    </location>
</feature>
<dbReference type="EMBL" id="RDQH01000327">
    <property type="protein sequence ID" value="RXI09186.1"/>
    <property type="molecule type" value="Genomic_DNA"/>
</dbReference>
<evidence type="ECO:0000313" key="4">
    <source>
        <dbReference type="EMBL" id="RXI09186.1"/>
    </source>
</evidence>
<dbReference type="Proteomes" id="UP000290289">
    <property type="component" value="Chromosome 1"/>
</dbReference>
<gene>
    <name evidence="4" type="ORF">DVH24_023347</name>
</gene>
<dbReference type="InterPro" id="IPR032472">
    <property type="entry name" value="ArgoL2"/>
</dbReference>
<evidence type="ECO:0000256" key="1">
    <source>
        <dbReference type="ARBA" id="ARBA00004191"/>
    </source>
</evidence>
<keyword evidence="2" id="KW-0134">Cell wall</keyword>
<dbReference type="InterPro" id="IPR029052">
    <property type="entry name" value="Metallo-depent_PP-like"/>
</dbReference>
<dbReference type="SUPFAM" id="SSF101690">
    <property type="entry name" value="PAZ domain"/>
    <property type="match status" value="1"/>
</dbReference>
<dbReference type="Gene3D" id="3.60.21.10">
    <property type="match status" value="1"/>
</dbReference>
<protein>
    <recommendedName>
        <fullName evidence="3">Argonaute linker 2 domain-containing protein</fullName>
    </recommendedName>
</protein>
<dbReference type="AlphaFoldDB" id="A0A498KNT5"/>
<dbReference type="PANTHER" id="PTHR22891">
    <property type="entry name" value="EUKARYOTIC TRANSLATION INITIATION FACTOR 2C"/>
    <property type="match status" value="1"/>
</dbReference>
<evidence type="ECO:0000313" key="5">
    <source>
        <dbReference type="Proteomes" id="UP000290289"/>
    </source>
</evidence>
<name>A0A498KNT5_MALDO</name>
<dbReference type="InterPro" id="IPR036085">
    <property type="entry name" value="PAZ_dom_sf"/>
</dbReference>
<proteinExistence type="predicted"/>
<comment type="subcellular location">
    <subcellularLocation>
        <location evidence="1">Secreted</location>
        <location evidence="1">Cell wall</location>
    </subcellularLocation>
</comment>
<dbReference type="Pfam" id="PF16488">
    <property type="entry name" value="ArgoL2"/>
    <property type="match status" value="1"/>
</dbReference>
<keyword evidence="2" id="KW-0964">Secreted</keyword>
<evidence type="ECO:0000256" key="2">
    <source>
        <dbReference type="ARBA" id="ARBA00022512"/>
    </source>
</evidence>